<dbReference type="AlphaFoldDB" id="A0AAV4ENQ8"/>
<dbReference type="EMBL" id="BMAT01010866">
    <property type="protein sequence ID" value="GFR62075.1"/>
    <property type="molecule type" value="Genomic_DNA"/>
</dbReference>
<feature type="compositionally biased region" description="Polar residues" evidence="5">
    <location>
        <begin position="415"/>
        <end position="447"/>
    </location>
</feature>
<keyword evidence="3 4" id="KW-0539">Nucleus</keyword>
<feature type="DNA-binding region" description="HMG box" evidence="4">
    <location>
        <begin position="92"/>
        <end position="156"/>
    </location>
</feature>
<accession>A0AAV4ENQ8</accession>
<dbReference type="SUPFAM" id="SSF47095">
    <property type="entry name" value="HMG-box"/>
    <property type="match status" value="3"/>
</dbReference>
<feature type="region of interest" description="Disordered" evidence="5">
    <location>
        <begin position="533"/>
        <end position="558"/>
    </location>
</feature>
<feature type="compositionally biased region" description="Basic residues" evidence="5">
    <location>
        <begin position="544"/>
        <end position="558"/>
    </location>
</feature>
<evidence type="ECO:0000256" key="3">
    <source>
        <dbReference type="ARBA" id="ARBA00023242"/>
    </source>
</evidence>
<protein>
    <submittedName>
        <fullName evidence="7">Nucleolar transcription factor 1</fullName>
    </submittedName>
</protein>
<dbReference type="Gene3D" id="1.10.30.10">
    <property type="entry name" value="High mobility group box domain"/>
    <property type="match status" value="3"/>
</dbReference>
<feature type="compositionally biased region" description="Low complexity" evidence="5">
    <location>
        <begin position="394"/>
        <end position="405"/>
    </location>
</feature>
<dbReference type="GO" id="GO:0005634">
    <property type="term" value="C:nucleus"/>
    <property type="evidence" value="ECO:0007669"/>
    <property type="project" value="UniProtKB-SubCell"/>
</dbReference>
<dbReference type="InterPro" id="IPR036910">
    <property type="entry name" value="HMG_box_dom_sf"/>
</dbReference>
<reference evidence="7 8" key="1">
    <citation type="journal article" date="2021" name="Elife">
        <title>Chloroplast acquisition without the gene transfer in kleptoplastic sea slugs, Plakobranchus ocellatus.</title>
        <authorList>
            <person name="Maeda T."/>
            <person name="Takahashi S."/>
            <person name="Yoshida T."/>
            <person name="Shimamura S."/>
            <person name="Takaki Y."/>
            <person name="Nagai Y."/>
            <person name="Toyoda A."/>
            <person name="Suzuki Y."/>
            <person name="Arimoto A."/>
            <person name="Ishii H."/>
            <person name="Satoh N."/>
            <person name="Nishiyama T."/>
            <person name="Hasebe M."/>
            <person name="Maruyama T."/>
            <person name="Minagawa J."/>
            <person name="Obokata J."/>
            <person name="Shigenobu S."/>
        </authorList>
    </citation>
    <scope>NUCLEOTIDE SEQUENCE [LARGE SCALE GENOMIC DNA]</scope>
</reference>
<dbReference type="Proteomes" id="UP000762676">
    <property type="component" value="Unassembled WGS sequence"/>
</dbReference>
<sequence>MDWTQEEQTLLLKKVLEMVGDKVSFASAKSKVQWDKLGLNGRSAEECEKMFISLTLEIRKFRLVSEIVEEASSNIQKGFSVKSCQEMFPDFPKKPPTVINLYAADHQAEFENIDNKDRFRMMNQKWRDLPEKEKESYKKKFNKKLKKYDKKLEEFKRNHPTVIVRGLGNPSAKGAARVAAPVLPNPVALYAKNVKPKLQAKHPELNAKELQTKCTSKYQKLSDNKKLKWILEAQDQLSEYKTQCDAYLQEKPDAKLKPPALSLSKEDKKILDRHEGKPTAPPNNIFLYFCGNTDVDASLTLKDRSKKYSQLYRELSSDEQAKLREEYHKVVQTYIDEFSKFYSSLTAEKQKTEEANFVALAHFKRIVDPSSEPKKRKRPQGEQEEKPAKKAKTSKTTVSGSSKTAVDASLKTAVGASSKTVVDASGDNTEVNKTHSPLSTSEKSPASPQKKKNSPKKELNGELDDALLSFSSPVATSTQKAPTAEETKSPKSPKKQKDKSDSTPQKITQENGERNLEAEVDDAILGLFSPLTKSFGQEEESPSKIKKPKKSKKSKKKV</sequence>
<feature type="compositionally biased region" description="Basic and acidic residues" evidence="5">
    <location>
        <begin position="368"/>
        <end position="388"/>
    </location>
</feature>
<feature type="DNA-binding region" description="HMG box" evidence="4">
    <location>
        <begin position="180"/>
        <end position="248"/>
    </location>
</feature>
<organism evidence="7 8">
    <name type="scientific">Elysia marginata</name>
    <dbReference type="NCBI Taxonomy" id="1093978"/>
    <lineage>
        <taxon>Eukaryota</taxon>
        <taxon>Metazoa</taxon>
        <taxon>Spiralia</taxon>
        <taxon>Lophotrochozoa</taxon>
        <taxon>Mollusca</taxon>
        <taxon>Gastropoda</taxon>
        <taxon>Heterobranchia</taxon>
        <taxon>Euthyneura</taxon>
        <taxon>Panpulmonata</taxon>
        <taxon>Sacoglossa</taxon>
        <taxon>Placobranchoidea</taxon>
        <taxon>Plakobranchidae</taxon>
        <taxon>Elysia</taxon>
    </lineage>
</organism>
<dbReference type="InterPro" id="IPR051762">
    <property type="entry name" value="UBF1"/>
</dbReference>
<dbReference type="SMART" id="SM00398">
    <property type="entry name" value="HMG"/>
    <property type="match status" value="3"/>
</dbReference>
<proteinExistence type="predicted"/>
<feature type="compositionally biased region" description="Polar residues" evidence="5">
    <location>
        <begin position="469"/>
        <end position="481"/>
    </location>
</feature>
<keyword evidence="8" id="KW-1185">Reference proteome</keyword>
<dbReference type="PROSITE" id="PS50118">
    <property type="entry name" value="HMG_BOX_2"/>
    <property type="match status" value="2"/>
</dbReference>
<dbReference type="PANTHER" id="PTHR46318">
    <property type="entry name" value="UPSTREAM BINDING TRANSCRIPTION FACTOR"/>
    <property type="match status" value="1"/>
</dbReference>
<evidence type="ECO:0000256" key="1">
    <source>
        <dbReference type="ARBA" id="ARBA00004123"/>
    </source>
</evidence>
<feature type="domain" description="HMG box" evidence="6">
    <location>
        <begin position="180"/>
        <end position="248"/>
    </location>
</feature>
<evidence type="ECO:0000259" key="6">
    <source>
        <dbReference type="PROSITE" id="PS50118"/>
    </source>
</evidence>
<gene>
    <name evidence="7" type="ORF">ElyMa_005446100</name>
</gene>
<dbReference type="InterPro" id="IPR009071">
    <property type="entry name" value="HMG_box_dom"/>
</dbReference>
<dbReference type="CDD" id="cd00084">
    <property type="entry name" value="HMG-box_SF"/>
    <property type="match status" value="1"/>
</dbReference>
<name>A0AAV4ENQ8_9GAST</name>
<feature type="domain" description="HMG box" evidence="6">
    <location>
        <begin position="92"/>
        <end position="156"/>
    </location>
</feature>
<comment type="subcellular location">
    <subcellularLocation>
        <location evidence="1">Nucleus</location>
    </subcellularLocation>
</comment>
<evidence type="ECO:0000256" key="5">
    <source>
        <dbReference type="SAM" id="MobiDB-lite"/>
    </source>
</evidence>
<keyword evidence="2 4" id="KW-0238">DNA-binding</keyword>
<dbReference type="GO" id="GO:0003677">
    <property type="term" value="F:DNA binding"/>
    <property type="evidence" value="ECO:0007669"/>
    <property type="project" value="UniProtKB-UniRule"/>
</dbReference>
<evidence type="ECO:0000313" key="8">
    <source>
        <dbReference type="Proteomes" id="UP000762676"/>
    </source>
</evidence>
<comment type="caution">
    <text evidence="7">The sequence shown here is derived from an EMBL/GenBank/DDBJ whole genome shotgun (WGS) entry which is preliminary data.</text>
</comment>
<evidence type="ECO:0000256" key="2">
    <source>
        <dbReference type="ARBA" id="ARBA00023125"/>
    </source>
</evidence>
<dbReference type="PANTHER" id="PTHR46318:SF3">
    <property type="entry name" value="UPSTREAM BINDING TRANSCRIPTION FACTOR"/>
    <property type="match status" value="1"/>
</dbReference>
<feature type="region of interest" description="Disordered" evidence="5">
    <location>
        <begin position="368"/>
        <end position="521"/>
    </location>
</feature>
<evidence type="ECO:0000313" key="7">
    <source>
        <dbReference type="EMBL" id="GFR62075.1"/>
    </source>
</evidence>
<evidence type="ECO:0000256" key="4">
    <source>
        <dbReference type="PROSITE-ProRule" id="PRU00267"/>
    </source>
</evidence>
<dbReference type="Pfam" id="PF00505">
    <property type="entry name" value="HMG_box"/>
    <property type="match status" value="1"/>
</dbReference>